<keyword evidence="2" id="KW-1185">Reference proteome</keyword>
<sequence length="132" mass="14650">MGIVTQLRNRSAHAPQLDAYNLATAQLFRDRWENRVNALANCIEFLVVNHDMPEAAAELAAIQAYADIESTNQVARIDINASTSSVVVLRTEGGRPAVFTVTDLVRLLEQARTEGRAVVVDRETRRPVVLEH</sequence>
<gene>
    <name evidence="1" type="ORF">DU505_08840</name>
</gene>
<name>A0A368TXX6_9GAMM</name>
<comment type="caution">
    <text evidence="1">The sequence shown here is derived from an EMBL/GenBank/DDBJ whole genome shotgun (WGS) entry which is preliminary data.</text>
</comment>
<evidence type="ECO:0000313" key="2">
    <source>
        <dbReference type="Proteomes" id="UP000252405"/>
    </source>
</evidence>
<dbReference type="OrthoDB" id="6164141at2"/>
<dbReference type="EMBL" id="QPII01000005">
    <property type="protein sequence ID" value="RCV89699.1"/>
    <property type="molecule type" value="Genomic_DNA"/>
</dbReference>
<organism evidence="1 2">
    <name type="scientific">Billgrantia montanilacus</name>
    <dbReference type="NCBI Taxonomy" id="2282305"/>
    <lineage>
        <taxon>Bacteria</taxon>
        <taxon>Pseudomonadati</taxon>
        <taxon>Pseudomonadota</taxon>
        <taxon>Gammaproteobacteria</taxon>
        <taxon>Oceanospirillales</taxon>
        <taxon>Halomonadaceae</taxon>
        <taxon>Billgrantia</taxon>
    </lineage>
</organism>
<protein>
    <submittedName>
        <fullName evidence="1">Uncharacterized protein</fullName>
    </submittedName>
</protein>
<dbReference type="AlphaFoldDB" id="A0A368TXX6"/>
<evidence type="ECO:0000313" key="1">
    <source>
        <dbReference type="EMBL" id="RCV89699.1"/>
    </source>
</evidence>
<reference evidence="1 2" key="1">
    <citation type="submission" date="2018-07" db="EMBL/GenBank/DDBJ databases">
        <title>Halomonas montanilacus sp. nov., isolated from Lake Pengyan on Tibetan Plateau.</title>
        <authorList>
            <person name="Lu H."/>
            <person name="Xing P."/>
            <person name="Wu Q."/>
        </authorList>
    </citation>
    <scope>NUCLEOTIDE SEQUENCE [LARGE SCALE GENOMIC DNA]</scope>
    <source>
        <strain evidence="1 2">PYC7W</strain>
    </source>
</reference>
<dbReference type="Proteomes" id="UP000252405">
    <property type="component" value="Unassembled WGS sequence"/>
</dbReference>
<proteinExistence type="predicted"/>
<dbReference type="RefSeq" id="WP_114478634.1">
    <property type="nucleotide sequence ID" value="NZ_QPII01000005.1"/>
</dbReference>
<accession>A0A368TXX6</accession>